<protein>
    <recommendedName>
        <fullName evidence="3">pyrroline-5-carboxylate reductase</fullName>
        <ecNumber evidence="3">1.5.1.2</ecNumber>
    </recommendedName>
</protein>
<accession>A0A913YNI9</accession>
<comment type="similarity">
    <text evidence="2">Belongs to the pyrroline-5-carboxylate reductase family.</text>
</comment>
<evidence type="ECO:0000256" key="6">
    <source>
        <dbReference type="ARBA" id="ARBA00023002"/>
    </source>
</evidence>
<organism evidence="10 11">
    <name type="scientific">Exaiptasia diaphana</name>
    <name type="common">Tropical sea anemone</name>
    <name type="synonym">Aiptasia pulchella</name>
    <dbReference type="NCBI Taxonomy" id="2652724"/>
    <lineage>
        <taxon>Eukaryota</taxon>
        <taxon>Metazoa</taxon>
        <taxon>Cnidaria</taxon>
        <taxon>Anthozoa</taxon>
        <taxon>Hexacorallia</taxon>
        <taxon>Actiniaria</taxon>
        <taxon>Aiptasiidae</taxon>
        <taxon>Exaiptasia</taxon>
    </lineage>
</organism>
<evidence type="ECO:0000256" key="7">
    <source>
        <dbReference type="PIRSR" id="PIRSR000193-1"/>
    </source>
</evidence>
<evidence type="ECO:0000256" key="1">
    <source>
        <dbReference type="ARBA" id="ARBA00005205"/>
    </source>
</evidence>
<dbReference type="GO" id="GO:0055129">
    <property type="term" value="P:L-proline biosynthetic process"/>
    <property type="evidence" value="ECO:0007669"/>
    <property type="project" value="TreeGrafter"/>
</dbReference>
<evidence type="ECO:0000256" key="5">
    <source>
        <dbReference type="ARBA" id="ARBA00022857"/>
    </source>
</evidence>
<comment type="pathway">
    <text evidence="1">Amino-acid biosynthesis; L-proline biosynthesis; L-proline from L-glutamate 5-semialdehyde: step 1/1.</text>
</comment>
<dbReference type="AlphaFoldDB" id="A0A913YNI9"/>
<dbReference type="InterPro" id="IPR036291">
    <property type="entry name" value="NAD(P)-bd_dom_sf"/>
</dbReference>
<reference evidence="10" key="1">
    <citation type="submission" date="2022-11" db="UniProtKB">
        <authorList>
            <consortium name="EnsemblMetazoa"/>
        </authorList>
    </citation>
    <scope>IDENTIFICATION</scope>
</reference>
<name>A0A913YNI9_EXADI</name>
<dbReference type="Gene3D" id="1.10.3730.10">
    <property type="entry name" value="ProC C-terminal domain-like"/>
    <property type="match status" value="1"/>
</dbReference>
<evidence type="ECO:0000256" key="4">
    <source>
        <dbReference type="ARBA" id="ARBA00022650"/>
    </source>
</evidence>
<dbReference type="EnsemblMetazoa" id="XM_028660802.1">
    <property type="protein sequence ID" value="XP_028516603.1"/>
    <property type="gene ID" value="LOC114574262"/>
</dbReference>
<dbReference type="Gene3D" id="3.40.50.720">
    <property type="entry name" value="NAD(P)-binding Rossmann-like Domain"/>
    <property type="match status" value="1"/>
</dbReference>
<dbReference type="OrthoDB" id="10263291at2759"/>
<dbReference type="FunFam" id="1.10.3730.10:FF:000001">
    <property type="entry name" value="Pyrroline-5-carboxylate reductase"/>
    <property type="match status" value="1"/>
</dbReference>
<feature type="domain" description="Pyrroline-5-carboxylate reductase catalytic N-terminal" evidence="8">
    <location>
        <begin position="2"/>
        <end position="54"/>
    </location>
</feature>
<keyword evidence="11" id="KW-1185">Reference proteome</keyword>
<evidence type="ECO:0000256" key="2">
    <source>
        <dbReference type="ARBA" id="ARBA00005525"/>
    </source>
</evidence>
<dbReference type="GO" id="GO:0004735">
    <property type="term" value="F:pyrroline-5-carboxylate reductase activity"/>
    <property type="evidence" value="ECO:0007669"/>
    <property type="project" value="UniProtKB-EC"/>
</dbReference>
<evidence type="ECO:0000313" key="11">
    <source>
        <dbReference type="Proteomes" id="UP000887567"/>
    </source>
</evidence>
<dbReference type="GeneID" id="114574262"/>
<dbReference type="KEGG" id="epa:114574262"/>
<dbReference type="RefSeq" id="XP_028516603.1">
    <property type="nucleotide sequence ID" value="XM_028660802.1"/>
</dbReference>
<dbReference type="PIRSF" id="PIRSF000193">
    <property type="entry name" value="Pyrrol-5-carb_rd"/>
    <property type="match status" value="1"/>
</dbReference>
<proteinExistence type="inferred from homology"/>
<dbReference type="Proteomes" id="UP000887567">
    <property type="component" value="Unplaced"/>
</dbReference>
<feature type="binding site" evidence="7">
    <location>
        <begin position="25"/>
        <end position="28"/>
    </location>
    <ligand>
        <name>NADP(+)</name>
        <dbReference type="ChEBI" id="CHEBI:58349"/>
    </ligand>
</feature>
<dbReference type="SUPFAM" id="SSF51735">
    <property type="entry name" value="NAD(P)-binding Rossmann-fold domains"/>
    <property type="match status" value="1"/>
</dbReference>
<dbReference type="InterPro" id="IPR008927">
    <property type="entry name" value="6-PGluconate_DH-like_C_sf"/>
</dbReference>
<dbReference type="InterPro" id="IPR029036">
    <property type="entry name" value="P5CR_dimer"/>
</dbReference>
<sequence>FQSLGVEVTNNNYEVVEQREIVVVAVKPNVVQTVLQQVSPIVTPENLIVSVAAGVPLGIMEKCLPWKSRVVRVMPNIPTLIRQGASAFALGNHVTERDRDIVKEIMSAVGYVEEVQEKDVAAVTGLSGSGPAYCFMAIEALADGGVKAGLSRQQALKLAAHTVEGSARLVLESGKHPGELKDAVCSPQGSTIYAVHALEKAGVRATLMDAVESAIERAKQLSEQ</sequence>
<evidence type="ECO:0000313" key="10">
    <source>
        <dbReference type="EnsemblMetazoa" id="XP_028516603.1"/>
    </source>
</evidence>
<dbReference type="NCBIfam" id="TIGR00112">
    <property type="entry name" value="proC"/>
    <property type="match status" value="1"/>
</dbReference>
<dbReference type="SUPFAM" id="SSF48179">
    <property type="entry name" value="6-phosphogluconate dehydrogenase C-terminal domain-like"/>
    <property type="match status" value="1"/>
</dbReference>
<dbReference type="OMA" id="RPYRAMT"/>
<dbReference type="PANTHER" id="PTHR11645">
    <property type="entry name" value="PYRROLINE-5-CARBOXYLATE REDUCTASE"/>
    <property type="match status" value="1"/>
</dbReference>
<dbReference type="PANTHER" id="PTHR11645:SF62">
    <property type="entry name" value="PYRROLINE-5-CARBOXYLATE REDUCTASE"/>
    <property type="match status" value="1"/>
</dbReference>
<dbReference type="EC" id="1.5.1.2" evidence="3"/>
<dbReference type="HAMAP" id="MF_01925">
    <property type="entry name" value="P5C_reductase"/>
    <property type="match status" value="1"/>
</dbReference>
<keyword evidence="4" id="KW-0641">Proline biosynthesis</keyword>
<dbReference type="InterPro" id="IPR028939">
    <property type="entry name" value="P5C_Rdtase_cat_N"/>
</dbReference>
<evidence type="ECO:0000259" key="8">
    <source>
        <dbReference type="Pfam" id="PF03807"/>
    </source>
</evidence>
<evidence type="ECO:0000259" key="9">
    <source>
        <dbReference type="Pfam" id="PF14748"/>
    </source>
</evidence>
<feature type="domain" description="Pyrroline-5-carboxylate reductase dimerisation" evidence="9">
    <location>
        <begin position="117"/>
        <end position="221"/>
    </location>
</feature>
<keyword evidence="6" id="KW-0560">Oxidoreductase</keyword>
<dbReference type="Pfam" id="PF14748">
    <property type="entry name" value="P5CR_dimer"/>
    <property type="match status" value="1"/>
</dbReference>
<feature type="binding site" evidence="7">
    <location>
        <position position="12"/>
    </location>
    <ligand>
        <name>NADPH</name>
        <dbReference type="ChEBI" id="CHEBI:57783"/>
    </ligand>
</feature>
<evidence type="ECO:0000256" key="3">
    <source>
        <dbReference type="ARBA" id="ARBA00012855"/>
    </source>
</evidence>
<dbReference type="InterPro" id="IPR000304">
    <property type="entry name" value="Pyrroline-COOH_reductase"/>
</dbReference>
<keyword evidence="5 7" id="KW-0521">NADP</keyword>
<keyword evidence="4" id="KW-0028">Amino-acid biosynthesis</keyword>
<dbReference type="Pfam" id="PF03807">
    <property type="entry name" value="F420_oxidored"/>
    <property type="match status" value="1"/>
</dbReference>